<dbReference type="EMBL" id="SKBQ01000008">
    <property type="protein sequence ID" value="TPX07492.1"/>
    <property type="molecule type" value="Genomic_DNA"/>
</dbReference>
<name>A0A507AFQ3_9PEZI</name>
<organism evidence="3 4">
    <name type="scientific">Thyridium curvatum</name>
    <dbReference type="NCBI Taxonomy" id="1093900"/>
    <lineage>
        <taxon>Eukaryota</taxon>
        <taxon>Fungi</taxon>
        <taxon>Dikarya</taxon>
        <taxon>Ascomycota</taxon>
        <taxon>Pezizomycotina</taxon>
        <taxon>Sordariomycetes</taxon>
        <taxon>Sordariomycetidae</taxon>
        <taxon>Thyridiales</taxon>
        <taxon>Thyridiaceae</taxon>
        <taxon>Thyridium</taxon>
    </lineage>
</organism>
<comment type="caution">
    <text evidence="3">The sequence shown here is derived from an EMBL/GenBank/DDBJ whole genome shotgun (WGS) entry which is preliminary data.</text>
</comment>
<dbReference type="GeneID" id="41969485"/>
<feature type="domain" description="DUF7708" evidence="1">
    <location>
        <begin position="138"/>
        <end position="279"/>
    </location>
</feature>
<dbReference type="Proteomes" id="UP000319257">
    <property type="component" value="Unassembled WGS sequence"/>
</dbReference>
<evidence type="ECO:0000259" key="1">
    <source>
        <dbReference type="Pfam" id="PF24809"/>
    </source>
</evidence>
<dbReference type="STRING" id="1093900.A0A507AFQ3"/>
<reference evidence="3 4" key="1">
    <citation type="submission" date="2019-06" db="EMBL/GenBank/DDBJ databases">
        <title>Draft genome sequence of the filamentous fungus Phialemoniopsis curvata isolated from diesel fuel.</title>
        <authorList>
            <person name="Varaljay V.A."/>
            <person name="Lyon W.J."/>
            <person name="Crouch A.L."/>
            <person name="Drake C.E."/>
            <person name="Hollomon J.M."/>
            <person name="Nadeau L.J."/>
            <person name="Nunn H.S."/>
            <person name="Stevenson B.S."/>
            <person name="Bojanowski C.L."/>
            <person name="Crookes-Goodson W.J."/>
        </authorList>
    </citation>
    <scope>NUCLEOTIDE SEQUENCE [LARGE SCALE GENOMIC DNA]</scope>
    <source>
        <strain evidence="3 4">D216</strain>
    </source>
</reference>
<dbReference type="AlphaFoldDB" id="A0A507AFQ3"/>
<accession>A0A507AFQ3</accession>
<evidence type="ECO:0000313" key="4">
    <source>
        <dbReference type="Proteomes" id="UP000319257"/>
    </source>
</evidence>
<evidence type="ECO:0000313" key="3">
    <source>
        <dbReference type="EMBL" id="TPX07492.1"/>
    </source>
</evidence>
<dbReference type="Pfam" id="PF24809">
    <property type="entry name" value="DUF7708"/>
    <property type="match status" value="1"/>
</dbReference>
<dbReference type="OrthoDB" id="4840035at2759"/>
<protein>
    <recommendedName>
        <fullName evidence="1">DUF7708 domain-containing protein</fullName>
    </recommendedName>
</protein>
<gene>
    <name evidence="2" type="ORF">E0L32_002038</name>
    <name evidence="3" type="ORF">E0L32_002095</name>
</gene>
<keyword evidence="4" id="KW-1185">Reference proteome</keyword>
<dbReference type="RefSeq" id="XP_030989146.1">
    <property type="nucleotide sequence ID" value="XM_031136184.1"/>
</dbReference>
<proteinExistence type="predicted"/>
<dbReference type="InParanoid" id="A0A507AFQ3"/>
<dbReference type="EMBL" id="SKBQ01000008">
    <property type="protein sequence ID" value="TPX07435.1"/>
    <property type="molecule type" value="Genomic_DNA"/>
</dbReference>
<dbReference type="InterPro" id="IPR056125">
    <property type="entry name" value="DUF7708"/>
</dbReference>
<sequence length="393" mass="44773">MTDQTKTRETKSLVRAYSMEAPARSSLDSHGIVLGEVLNSRVDGTAREDIAQPWRRFFEPQQAAIASEPTITILSVEATKLRNKWLEHYHQSTKEEKADLGKYEPSIESVSQMIKDMLSSWQGKRTRGIGGSLATKFHRFCNTLNGHRSLLKLLPEGNEYVSLFTGALTSLVQASVNHERIADSLVDSLCLISENIEEASTELQLFPIDSIQAQVADLYSHIFLFFSTVLDWLMKKRIVRILNSFNENVAKRFEEDIVLIKSKSAALRNSAAQSSRAELRATRLSVEEMGRDLRMGFEGEARHLREKEYYDRKLEHELREARKDLREQGKRFERLLDYTQFMLQHVGTGFAFEAPLPGKFLSNEARRPHESFIVHLDDGGRPCIELGILGESL</sequence>
<evidence type="ECO:0000313" key="2">
    <source>
        <dbReference type="EMBL" id="TPX07435.1"/>
    </source>
</evidence>